<feature type="transmembrane region" description="Helical" evidence="5">
    <location>
        <begin position="329"/>
        <end position="348"/>
    </location>
</feature>
<keyword evidence="4 5" id="KW-0472">Membrane</keyword>
<dbReference type="PANTHER" id="PTHR10846">
    <property type="entry name" value="SODIUM/POTASSIUM/CALCIUM EXCHANGER"/>
    <property type="match status" value="1"/>
</dbReference>
<name>A0A3N1HQA7_9ACTN</name>
<dbReference type="InterPro" id="IPR044880">
    <property type="entry name" value="NCX_ion-bd_dom_sf"/>
</dbReference>
<feature type="domain" description="Sodium/calcium exchanger membrane region" evidence="6">
    <location>
        <begin position="7"/>
        <end position="145"/>
    </location>
</feature>
<feature type="transmembrane region" description="Helical" evidence="5">
    <location>
        <begin position="301"/>
        <end position="317"/>
    </location>
</feature>
<dbReference type="GO" id="GO:0005262">
    <property type="term" value="F:calcium channel activity"/>
    <property type="evidence" value="ECO:0007669"/>
    <property type="project" value="TreeGrafter"/>
</dbReference>
<keyword evidence="3 5" id="KW-1133">Transmembrane helix</keyword>
<gene>
    <name evidence="7" type="ORF">EDC03_0744</name>
</gene>
<dbReference type="AlphaFoldDB" id="A0A3N1HQA7"/>
<organism evidence="7 8">
    <name type="scientific">Pseudokineococcus lusitanus</name>
    <dbReference type="NCBI Taxonomy" id="763993"/>
    <lineage>
        <taxon>Bacteria</taxon>
        <taxon>Bacillati</taxon>
        <taxon>Actinomycetota</taxon>
        <taxon>Actinomycetes</taxon>
        <taxon>Kineosporiales</taxon>
        <taxon>Kineosporiaceae</taxon>
        <taxon>Pseudokineococcus</taxon>
    </lineage>
</organism>
<dbReference type="InterPro" id="IPR004837">
    <property type="entry name" value="NaCa_Exmemb"/>
</dbReference>
<dbReference type="EMBL" id="RJKN01000002">
    <property type="protein sequence ID" value="ROP44619.1"/>
    <property type="molecule type" value="Genomic_DNA"/>
</dbReference>
<evidence type="ECO:0000256" key="1">
    <source>
        <dbReference type="ARBA" id="ARBA00004141"/>
    </source>
</evidence>
<feature type="transmembrane region" description="Helical" evidence="5">
    <location>
        <begin position="273"/>
        <end position="292"/>
    </location>
</feature>
<keyword evidence="8" id="KW-1185">Reference proteome</keyword>
<feature type="transmembrane region" description="Helical" evidence="5">
    <location>
        <begin position="238"/>
        <end position="261"/>
    </location>
</feature>
<dbReference type="Gene3D" id="1.20.1420.30">
    <property type="entry name" value="NCX, central ion-binding region"/>
    <property type="match status" value="1"/>
</dbReference>
<evidence type="ECO:0000313" key="8">
    <source>
        <dbReference type="Proteomes" id="UP000276232"/>
    </source>
</evidence>
<dbReference type="Pfam" id="PF01699">
    <property type="entry name" value="Na_Ca_ex"/>
    <property type="match status" value="2"/>
</dbReference>
<reference evidence="7 8" key="1">
    <citation type="journal article" date="2015" name="Stand. Genomic Sci.">
        <title>Genomic Encyclopedia of Bacterial and Archaeal Type Strains, Phase III: the genomes of soil and plant-associated and newly described type strains.</title>
        <authorList>
            <person name="Whitman W.B."/>
            <person name="Woyke T."/>
            <person name="Klenk H.P."/>
            <person name="Zhou Y."/>
            <person name="Lilburn T.G."/>
            <person name="Beck B.J."/>
            <person name="De Vos P."/>
            <person name="Vandamme P."/>
            <person name="Eisen J.A."/>
            <person name="Garrity G."/>
            <person name="Hugenholtz P."/>
            <person name="Kyrpides N.C."/>
        </authorList>
    </citation>
    <scope>NUCLEOTIDE SEQUENCE [LARGE SCALE GENOMIC DNA]</scope>
    <source>
        <strain evidence="7 8">CECT 7306</strain>
    </source>
</reference>
<accession>A0A3N1HQA7</accession>
<dbReference type="NCBIfam" id="TIGR00367">
    <property type="entry name" value="calcium/sodium antiporter"/>
    <property type="match status" value="1"/>
</dbReference>
<dbReference type="InterPro" id="IPR004481">
    <property type="entry name" value="K/Na/Ca-exchanger"/>
</dbReference>
<evidence type="ECO:0000313" key="7">
    <source>
        <dbReference type="EMBL" id="ROP44619.1"/>
    </source>
</evidence>
<feature type="transmembrane region" description="Helical" evidence="5">
    <location>
        <begin position="129"/>
        <end position="148"/>
    </location>
</feature>
<sequence length="363" mass="35674">MLLAALLVLGLVLGLVLLLVGGELLVRGASGLATAAGLSPLVVGLTVVAAATSAPELAVSVLAAREGAPGLAVGNVVGSNTVNVLLVLGVAALVAPLVVGRQVLRVDLPVAVGVGVLLLLLALDGEVGVVDGLLLLAVLVTYTVRTVLVSRRTTAAAPEDDATPAGRGRTVRDVVLLVVGVALLLGGSQVLVDAASTVAEQLGVDDLLVGLTVVAVGTSLPELAICVVGGLGGRADLAVGNVVGSCVVNVGGVLGVTALVAGDGVPVDTSARAVDLPVMVASVAGLLVLLAVRRGLGRRDGAVLLGAYLTYLGYLVVDATGSPAREDYVRAAAVLGVVVLGTVAVALVREVRRRTAQGAAPAT</sequence>
<dbReference type="Proteomes" id="UP000276232">
    <property type="component" value="Unassembled WGS sequence"/>
</dbReference>
<protein>
    <submittedName>
        <fullName evidence="7">Cation:H+ antiporter</fullName>
    </submittedName>
</protein>
<keyword evidence="2 5" id="KW-0812">Transmembrane</keyword>
<feature type="transmembrane region" description="Helical" evidence="5">
    <location>
        <begin position="174"/>
        <end position="195"/>
    </location>
</feature>
<evidence type="ECO:0000256" key="3">
    <source>
        <dbReference type="ARBA" id="ARBA00022989"/>
    </source>
</evidence>
<comment type="subcellular location">
    <subcellularLocation>
        <location evidence="1">Membrane</location>
        <topology evidence="1">Multi-pass membrane protein</topology>
    </subcellularLocation>
</comment>
<feature type="transmembrane region" description="Helical" evidence="5">
    <location>
        <begin position="106"/>
        <end position="123"/>
    </location>
</feature>
<evidence type="ECO:0000256" key="2">
    <source>
        <dbReference type="ARBA" id="ARBA00022692"/>
    </source>
</evidence>
<feature type="domain" description="Sodium/calcium exchanger membrane region" evidence="6">
    <location>
        <begin position="174"/>
        <end position="316"/>
    </location>
</feature>
<dbReference type="InParanoid" id="A0A3N1HQA7"/>
<comment type="caution">
    <text evidence="7">The sequence shown here is derived from an EMBL/GenBank/DDBJ whole genome shotgun (WGS) entry which is preliminary data.</text>
</comment>
<dbReference type="PANTHER" id="PTHR10846:SF8">
    <property type="entry name" value="INNER MEMBRANE PROTEIN YRBG"/>
    <property type="match status" value="1"/>
</dbReference>
<feature type="transmembrane region" description="Helical" evidence="5">
    <location>
        <begin position="81"/>
        <end position="99"/>
    </location>
</feature>
<feature type="transmembrane region" description="Helical" evidence="5">
    <location>
        <begin position="207"/>
        <end position="231"/>
    </location>
</feature>
<dbReference type="RefSeq" id="WP_199719919.1">
    <property type="nucleotide sequence ID" value="NZ_RJKN01000002.1"/>
</dbReference>
<evidence type="ECO:0000256" key="5">
    <source>
        <dbReference type="SAM" id="Phobius"/>
    </source>
</evidence>
<dbReference type="GO" id="GO:0005886">
    <property type="term" value="C:plasma membrane"/>
    <property type="evidence" value="ECO:0007669"/>
    <property type="project" value="TreeGrafter"/>
</dbReference>
<dbReference type="GO" id="GO:0006874">
    <property type="term" value="P:intracellular calcium ion homeostasis"/>
    <property type="evidence" value="ECO:0007669"/>
    <property type="project" value="TreeGrafter"/>
</dbReference>
<evidence type="ECO:0000256" key="4">
    <source>
        <dbReference type="ARBA" id="ARBA00023136"/>
    </source>
</evidence>
<evidence type="ECO:0000259" key="6">
    <source>
        <dbReference type="Pfam" id="PF01699"/>
    </source>
</evidence>
<proteinExistence type="predicted"/>
<dbReference type="GO" id="GO:0008273">
    <property type="term" value="F:calcium, potassium:sodium antiporter activity"/>
    <property type="evidence" value="ECO:0007669"/>
    <property type="project" value="TreeGrafter"/>
</dbReference>